<dbReference type="PANTHER" id="PTHR12663">
    <property type="entry name" value="ANDROGEN INDUCED INHIBITOR OF PROLIFERATION AS3 / PDS5-RELATED"/>
    <property type="match status" value="1"/>
</dbReference>
<feature type="compositionally biased region" description="Basic and acidic residues" evidence="6">
    <location>
        <begin position="1184"/>
        <end position="1195"/>
    </location>
</feature>
<dbReference type="GO" id="GO:0007064">
    <property type="term" value="P:mitotic sister chromatid cohesion"/>
    <property type="evidence" value="ECO:0007669"/>
    <property type="project" value="InterPro"/>
</dbReference>
<name>A0AAV4GA40_9GAST</name>
<dbReference type="InterPro" id="IPR039776">
    <property type="entry name" value="Pds5"/>
</dbReference>
<dbReference type="Proteomes" id="UP000762676">
    <property type="component" value="Unassembled WGS sequence"/>
</dbReference>
<keyword evidence="2" id="KW-0132">Cell division</keyword>
<evidence type="ECO:0000313" key="8">
    <source>
        <dbReference type="Proteomes" id="UP000762676"/>
    </source>
</evidence>
<feature type="compositionally biased region" description="Acidic residues" evidence="6">
    <location>
        <begin position="1232"/>
        <end position="1245"/>
    </location>
</feature>
<keyword evidence="3" id="KW-0498">Mitosis</keyword>
<dbReference type="CDD" id="cd19953">
    <property type="entry name" value="PDS5"/>
    <property type="match status" value="1"/>
</dbReference>
<reference evidence="7 8" key="1">
    <citation type="journal article" date="2021" name="Elife">
        <title>Chloroplast acquisition without the gene transfer in kleptoplastic sea slugs, Plakobranchus ocellatus.</title>
        <authorList>
            <person name="Maeda T."/>
            <person name="Takahashi S."/>
            <person name="Yoshida T."/>
            <person name="Shimamura S."/>
            <person name="Takaki Y."/>
            <person name="Nagai Y."/>
            <person name="Toyoda A."/>
            <person name="Suzuki Y."/>
            <person name="Arimoto A."/>
            <person name="Ishii H."/>
            <person name="Satoh N."/>
            <person name="Nishiyama T."/>
            <person name="Hasebe M."/>
            <person name="Maruyama T."/>
            <person name="Minagawa J."/>
            <person name="Obokata J."/>
            <person name="Shigenobu S."/>
        </authorList>
    </citation>
    <scope>NUCLEOTIDE SEQUENCE [LARGE SCALE GENOMIC DNA]</scope>
</reference>
<gene>
    <name evidence="7" type="ORF">ElyMa_004081400</name>
</gene>
<feature type="compositionally biased region" description="Basic residues" evidence="6">
    <location>
        <begin position="1196"/>
        <end position="1205"/>
    </location>
</feature>
<comment type="subcellular location">
    <subcellularLocation>
        <location evidence="1">Nucleus</location>
    </subcellularLocation>
</comment>
<evidence type="ECO:0000313" key="7">
    <source>
        <dbReference type="EMBL" id="GFR81858.1"/>
    </source>
</evidence>
<evidence type="ECO:0000256" key="6">
    <source>
        <dbReference type="SAM" id="MobiDB-lite"/>
    </source>
</evidence>
<feature type="compositionally biased region" description="Low complexity" evidence="6">
    <location>
        <begin position="1445"/>
        <end position="1456"/>
    </location>
</feature>
<keyword evidence="5" id="KW-0131">Cell cycle</keyword>
<dbReference type="InterPro" id="IPR016024">
    <property type="entry name" value="ARM-type_fold"/>
</dbReference>
<dbReference type="InterPro" id="IPR011989">
    <property type="entry name" value="ARM-like"/>
</dbReference>
<keyword evidence="4" id="KW-0539">Nucleus</keyword>
<dbReference type="EMBL" id="BMAT01008301">
    <property type="protein sequence ID" value="GFR81858.1"/>
    <property type="molecule type" value="Genomic_DNA"/>
</dbReference>
<evidence type="ECO:0000256" key="1">
    <source>
        <dbReference type="ARBA" id="ARBA00004123"/>
    </source>
</evidence>
<organism evidence="7 8">
    <name type="scientific">Elysia marginata</name>
    <dbReference type="NCBI Taxonomy" id="1093978"/>
    <lineage>
        <taxon>Eukaryota</taxon>
        <taxon>Metazoa</taxon>
        <taxon>Spiralia</taxon>
        <taxon>Lophotrochozoa</taxon>
        <taxon>Mollusca</taxon>
        <taxon>Gastropoda</taxon>
        <taxon>Heterobranchia</taxon>
        <taxon>Euthyneura</taxon>
        <taxon>Panpulmonata</taxon>
        <taxon>Sacoglossa</taxon>
        <taxon>Placobranchoidea</taxon>
        <taxon>Plakobranchidae</taxon>
        <taxon>Elysia</taxon>
    </lineage>
</organism>
<evidence type="ECO:0000256" key="5">
    <source>
        <dbReference type="ARBA" id="ARBA00023306"/>
    </source>
</evidence>
<protein>
    <submittedName>
        <fullName evidence="7">Sister chromatid cohesion protein PDS5 homolog A-like</fullName>
    </submittedName>
</protein>
<feature type="region of interest" description="Disordered" evidence="6">
    <location>
        <begin position="1147"/>
        <end position="1525"/>
    </location>
</feature>
<dbReference type="GO" id="GO:0006281">
    <property type="term" value="P:DNA repair"/>
    <property type="evidence" value="ECO:0007669"/>
    <property type="project" value="TreeGrafter"/>
</dbReference>
<sequence length="1525" mass="171756">MAKNIQHSKIVYPPGCKELSEDVGKDELIRRLKVLARAFQDMGQDDNDSYAPLALHLATDTYMEHNNKDVRLLTACCIADVFRVFAPEAPYKEQDQIKEIFMFFIQQLRGLEDPEAPSFKRYFYLLENLSWVKSFNICIELDESHEIFCALFKLFFSILNEKHTSKVKTFMLDIMSPLITEADFVSQELLEAILVNMVDPNKIQRKAAFIMAKDLIKRTSTSIEPYIQTFFNNMLMLGKQADSEVSSHIYELIYELNQVAPSILLAVIPQLEFKLKSNEEGERKSVTKLLAKMFSERESTLASDNKALWLCFLGRFNDISVAIRTTCIQQTQHFIINHPDLIKDILDQIKVRQHDPEESVRLDVVNSLLAVARKEPKSMTAEMLQFVKERTLDKRFKIRREALLGLGALYKANIVDKEAPDSELVEKLGFVKNKVFHHYYQNTNEDRMLVERMLNVHLVPYQKPVAERMKKLLSLYIQLDDHAVKAFSEMLKCRNNVRQLMAQLVDAHDRANEVSPPPIMPKLAQLARTFPDTLKPQEYLKKFNIMLKDDARLRLQIKALVGPSCTCKKAEEIVKEILRKIGCAPGAIGALYQLVKTLLERIAPVMVDSLAIDHLVLEVSEMMAGVQEDMDAVVDGAEQKGVQLLLVLSHYFPSYFESVEIFENFLTFVRNDDDIISDLALQILTNTGTKLHIDHPDVYSSLVPLLINLAKFGSPRQAKHALRCINTLCINKEQAVTNIFESIQSALDPENANYLTAIVSLGHIAQLFPDLFPNEIKRIISKYIVKELLMKDRTQGETTEESWCPDHLVSEETQAKVQAMKLLVRWLLGLKSNTSNSGTSTLRLLYVVIIHDGDLMENGLTNKPELSRLRLQAGCCMLKLAEEPCYADIIVKEQFQALALMLNDVCYQVRLRFANRLQKGLISLKLPLEYMSILCLGANDPSKDRRLQLKQFLTQNINKRRDYIKQNPSARGRMFYLLPDYVIPYTIHLLAHDPDFKSYEDIDSLKSLKECLWFVMDPLTHRHEDYNYAFLRRMIENIKQTKDAQCPDDESANKKMYAVCDIAIGLMHAKAGNITLKEVTQEPVLPRKLFTAIDKNYSNLQSYLPKDFPFESKRRIGGTAHYSSNEVKKVSAGGTTTTEIVVLSHAPVVNPLPRTPLDQRDPKTRKGKLHTKNVGEGFDSDSQSPKHSDTEEAPKPRGRPRKHPLPVKPTKAEAAPTRPATSRRAKAKVVYEEEDEEEEEEEQEELPPAPKQQKQQKAAAGRPKQQSAKAGVKQTKMDDFSPKGRGRALNGGSSGEKLAPSAKTLGQKGTGRGSGAQAAVVKRFVASPTAVSPGRSRMLGAESDDSMSSSKGGDDRPSPAVVRRLKPPMLRENMMTRPSPTKSPASRKRSPPSSPSSASTSPSHIKKMTRPSPTKSPASRKRSPPSSPSSASTSPSHIKKAKLASSESGSERSWSPPSQPAKRGPVSRPEPIKSNMRIGRRSFVSNGTSDGEEAPESSQSASTAQQSQDEDEGNNVKRKIRARRK</sequence>
<comment type="caution">
    <text evidence="7">The sequence shown here is derived from an EMBL/GenBank/DDBJ whole genome shotgun (WGS) entry which is preliminary data.</text>
</comment>
<dbReference type="GO" id="GO:0005634">
    <property type="term" value="C:nucleus"/>
    <property type="evidence" value="ECO:0007669"/>
    <property type="project" value="UniProtKB-SubCell"/>
</dbReference>
<dbReference type="PANTHER" id="PTHR12663:SF0">
    <property type="entry name" value="PRECOCIOUS DISSOCIATION OF SISTERS 5, ISOFORM A"/>
    <property type="match status" value="1"/>
</dbReference>
<dbReference type="GO" id="GO:0000785">
    <property type="term" value="C:chromatin"/>
    <property type="evidence" value="ECO:0007669"/>
    <property type="project" value="TreeGrafter"/>
</dbReference>
<evidence type="ECO:0000256" key="4">
    <source>
        <dbReference type="ARBA" id="ARBA00023242"/>
    </source>
</evidence>
<dbReference type="GO" id="GO:0051301">
    <property type="term" value="P:cell division"/>
    <property type="evidence" value="ECO:0007669"/>
    <property type="project" value="UniProtKB-KW"/>
</dbReference>
<feature type="compositionally biased region" description="Low complexity" evidence="6">
    <location>
        <begin position="1251"/>
        <end position="1266"/>
    </location>
</feature>
<keyword evidence="8" id="KW-1185">Reference proteome</keyword>
<proteinExistence type="predicted"/>
<evidence type="ECO:0000256" key="2">
    <source>
        <dbReference type="ARBA" id="ARBA00022618"/>
    </source>
</evidence>
<accession>A0AAV4GA40</accession>
<feature type="compositionally biased region" description="Basic residues" evidence="6">
    <location>
        <begin position="1516"/>
        <end position="1525"/>
    </location>
</feature>
<dbReference type="Gene3D" id="1.25.10.10">
    <property type="entry name" value="Leucine-rich Repeat Variant"/>
    <property type="match status" value="1"/>
</dbReference>
<dbReference type="Pfam" id="PF20168">
    <property type="entry name" value="PDS5"/>
    <property type="match status" value="1"/>
</dbReference>
<feature type="compositionally biased region" description="Low complexity" evidence="6">
    <location>
        <begin position="1496"/>
        <end position="1507"/>
    </location>
</feature>
<evidence type="ECO:0000256" key="3">
    <source>
        <dbReference type="ARBA" id="ARBA00022776"/>
    </source>
</evidence>
<dbReference type="SUPFAM" id="SSF48371">
    <property type="entry name" value="ARM repeat"/>
    <property type="match status" value="1"/>
</dbReference>